<dbReference type="AlphaFoldDB" id="A0A1S3Y4H6"/>
<protein>
    <submittedName>
        <fullName evidence="13 14">Two pore potassium channel a-like</fullName>
    </submittedName>
</protein>
<feature type="transmembrane region" description="Helical" evidence="10">
    <location>
        <begin position="249"/>
        <end position="270"/>
    </location>
</feature>
<proteinExistence type="inferred from homology"/>
<reference evidence="13 14" key="2">
    <citation type="submission" date="2025-04" db="UniProtKB">
        <authorList>
            <consortium name="RefSeq"/>
        </authorList>
    </citation>
    <scope>IDENTIFICATION</scope>
</reference>
<dbReference type="PaxDb" id="4097-A0A1S3Y4H6"/>
<dbReference type="PROSITE" id="PS00018">
    <property type="entry name" value="EF_HAND_1"/>
    <property type="match status" value="1"/>
</dbReference>
<dbReference type="InterPro" id="IPR011992">
    <property type="entry name" value="EF-hand-dom_pair"/>
</dbReference>
<feature type="transmembrane region" description="Helical" evidence="10">
    <location>
        <begin position="106"/>
        <end position="124"/>
    </location>
</feature>
<keyword evidence="4 10" id="KW-0812">Transmembrane</keyword>
<feature type="transmembrane region" description="Helical" evidence="10">
    <location>
        <begin position="76"/>
        <end position="94"/>
    </location>
</feature>
<keyword evidence="3" id="KW-0813">Transport</keyword>
<dbReference type="SMR" id="A0A1S3Y4H6"/>
<evidence type="ECO:0000313" key="14">
    <source>
        <dbReference type="RefSeq" id="XP_016447140.1"/>
    </source>
</evidence>
<dbReference type="PROSITE" id="PS50222">
    <property type="entry name" value="EF_HAND_2"/>
    <property type="match status" value="1"/>
</dbReference>
<evidence type="ECO:0000256" key="10">
    <source>
        <dbReference type="SAM" id="Phobius"/>
    </source>
</evidence>
<dbReference type="PANTHER" id="PTHR11003:SF349">
    <property type="entry name" value="TWO PORE POTASSIUM CHANNEL A-LIKE"/>
    <property type="match status" value="1"/>
</dbReference>
<dbReference type="GeneID" id="107772153"/>
<dbReference type="SUPFAM" id="SSF47473">
    <property type="entry name" value="EF-hand"/>
    <property type="match status" value="1"/>
</dbReference>
<dbReference type="OrthoDB" id="415460at2759"/>
<keyword evidence="6 10" id="KW-1133">Transmembrane helix</keyword>
<evidence type="ECO:0000313" key="13">
    <source>
        <dbReference type="RefSeq" id="XP_016447133.1"/>
    </source>
</evidence>
<dbReference type="Gene3D" id="1.10.238.10">
    <property type="entry name" value="EF-hand"/>
    <property type="match status" value="2"/>
</dbReference>
<evidence type="ECO:0000313" key="12">
    <source>
        <dbReference type="Proteomes" id="UP000790787"/>
    </source>
</evidence>
<keyword evidence="8 10" id="KW-0472">Membrane</keyword>
<keyword evidence="5" id="KW-0106">Calcium</keyword>
<dbReference type="KEGG" id="nta:107772153"/>
<dbReference type="OMA" id="CLAQFFY"/>
<comment type="subcellular location">
    <subcellularLocation>
        <location evidence="1">Membrane</location>
        <topology evidence="1">Multi-pass membrane protein</topology>
    </subcellularLocation>
</comment>
<accession>A0A1S3Y4H6</accession>
<dbReference type="Gene3D" id="1.10.287.70">
    <property type="match status" value="2"/>
</dbReference>
<reference key="1">
    <citation type="journal article" date="2014" name="Nat. Commun.">
        <title>The tobacco genome sequence and its comparison with those of tomato and potato.</title>
        <authorList>
            <person name="Sierro N."/>
            <person name="Battey J.N."/>
            <person name="Ouadi S."/>
            <person name="Bakaher N."/>
            <person name="Bovet L."/>
            <person name="Willig A."/>
            <person name="Goepfert S."/>
            <person name="Peitsch M.C."/>
            <person name="Ivanov N.V."/>
        </authorList>
    </citation>
    <scope>NUCLEOTIDE SEQUENCE [LARGE SCALE GENOMIC DNA]</scope>
    <source>
        <strain>cv. TN90</strain>
    </source>
</reference>
<dbReference type="GO" id="GO:0022841">
    <property type="term" value="F:potassium ion leak channel activity"/>
    <property type="evidence" value="ECO:0000318"/>
    <property type="project" value="GO_Central"/>
</dbReference>
<feature type="domain" description="EF-hand" evidence="11">
    <location>
        <begin position="325"/>
        <end position="360"/>
    </location>
</feature>
<dbReference type="InterPro" id="IPR003280">
    <property type="entry name" value="2pore_dom_K_chnl"/>
</dbReference>
<feature type="transmembrane region" description="Helical" evidence="10">
    <location>
        <begin position="193"/>
        <end position="213"/>
    </location>
</feature>
<evidence type="ECO:0000256" key="7">
    <source>
        <dbReference type="ARBA" id="ARBA00023065"/>
    </source>
</evidence>
<dbReference type="GO" id="GO:0009705">
    <property type="term" value="C:plant-type vacuole membrane"/>
    <property type="evidence" value="ECO:0000318"/>
    <property type="project" value="GO_Central"/>
</dbReference>
<dbReference type="Proteomes" id="UP000790787">
    <property type="component" value="Chromosome 23"/>
</dbReference>
<evidence type="ECO:0000256" key="2">
    <source>
        <dbReference type="ARBA" id="ARBA00010159"/>
    </source>
</evidence>
<organism evidence="13">
    <name type="scientific">Nicotiana tabacum</name>
    <name type="common">Common tobacco</name>
    <dbReference type="NCBI Taxonomy" id="4097"/>
    <lineage>
        <taxon>Eukaryota</taxon>
        <taxon>Viridiplantae</taxon>
        <taxon>Streptophyta</taxon>
        <taxon>Embryophyta</taxon>
        <taxon>Tracheophyta</taxon>
        <taxon>Spermatophyta</taxon>
        <taxon>Magnoliopsida</taxon>
        <taxon>eudicotyledons</taxon>
        <taxon>Gunneridae</taxon>
        <taxon>Pentapetalae</taxon>
        <taxon>asterids</taxon>
        <taxon>lamiids</taxon>
        <taxon>Solanales</taxon>
        <taxon>Solanaceae</taxon>
        <taxon>Nicotianoideae</taxon>
        <taxon>Nicotianeae</taxon>
        <taxon>Nicotiana</taxon>
    </lineage>
</organism>
<gene>
    <name evidence="13 14" type="primary">LOC107772153</name>
</gene>
<dbReference type="InterPro" id="IPR002048">
    <property type="entry name" value="EF_hand_dom"/>
</dbReference>
<evidence type="ECO:0000256" key="1">
    <source>
        <dbReference type="ARBA" id="ARBA00004141"/>
    </source>
</evidence>
<keyword evidence="9" id="KW-0407">Ion channel</keyword>
<dbReference type="GO" id="GO:0005886">
    <property type="term" value="C:plasma membrane"/>
    <property type="evidence" value="ECO:0000318"/>
    <property type="project" value="GO_Central"/>
</dbReference>
<dbReference type="InterPro" id="IPR018247">
    <property type="entry name" value="EF_Hand_1_Ca_BS"/>
</dbReference>
<dbReference type="Pfam" id="PF07885">
    <property type="entry name" value="Ion_trans_2"/>
    <property type="match status" value="2"/>
</dbReference>
<evidence type="ECO:0000256" key="9">
    <source>
        <dbReference type="ARBA" id="ARBA00023303"/>
    </source>
</evidence>
<dbReference type="PANTHER" id="PTHR11003">
    <property type="entry name" value="POTASSIUM CHANNEL, SUBFAMILY K"/>
    <property type="match status" value="1"/>
</dbReference>
<dbReference type="RefSeq" id="XP_016447133.1">
    <property type="nucleotide sequence ID" value="XM_016591647.1"/>
</dbReference>
<evidence type="ECO:0000259" key="11">
    <source>
        <dbReference type="PROSITE" id="PS50222"/>
    </source>
</evidence>
<sequence>MGPPLAVMDKGDVEQPLLRGHVNSSIRFNDINSFKRRRTQSSSSTCNISHIPQTNNEELFHSSEFIATERFRLRSVLLFLAAYIGIGAICFFIIRHQIEGKKTNGILDAIYLCIVTMTTVGYGDLVPKSILAKLLACIFVFTGMALVGFVLSKAADSFLERQQILFLKAIKMRKNYSSSNEVLKEVETNIEKYKFLSALALLVALTILGTIFLNQVEDLSLFDAFYCVCATITTLGYGDKSFSTKWGRLFASFWILLSTICLGQLFYSLAELYTEQRRKSMFRWVLTRELTNSDLQAADLDHDSEVSAAEFIVYKLKELGKITEEDISVVMESFKMLDVDHSGTLTEKDIALLHSSRSKS</sequence>
<evidence type="ECO:0000256" key="4">
    <source>
        <dbReference type="ARBA" id="ARBA00022692"/>
    </source>
</evidence>
<dbReference type="SUPFAM" id="SSF81324">
    <property type="entry name" value="Voltage-gated potassium channels"/>
    <property type="match status" value="2"/>
</dbReference>
<comment type="similarity">
    <text evidence="2">Belongs to the two pore domain potassium channel (TC 1.A.1.7) family.</text>
</comment>
<dbReference type="InterPro" id="IPR013099">
    <property type="entry name" value="K_chnl_dom"/>
</dbReference>
<name>A0A1S3Y4H6_TOBAC</name>
<dbReference type="GO" id="GO:0005509">
    <property type="term" value="F:calcium ion binding"/>
    <property type="evidence" value="ECO:0007669"/>
    <property type="project" value="InterPro"/>
</dbReference>
<evidence type="ECO:0000256" key="6">
    <source>
        <dbReference type="ARBA" id="ARBA00022989"/>
    </source>
</evidence>
<dbReference type="RefSeq" id="XP_016447140.1">
    <property type="nucleotide sequence ID" value="XM_016591654.1"/>
</dbReference>
<dbReference type="PRINTS" id="PR01333">
    <property type="entry name" value="2POREKCHANEL"/>
</dbReference>
<evidence type="ECO:0000256" key="3">
    <source>
        <dbReference type="ARBA" id="ARBA00022448"/>
    </source>
</evidence>
<evidence type="ECO:0000256" key="8">
    <source>
        <dbReference type="ARBA" id="ARBA00023136"/>
    </source>
</evidence>
<dbReference type="GO" id="GO:0071805">
    <property type="term" value="P:potassium ion transmembrane transport"/>
    <property type="evidence" value="ECO:0000318"/>
    <property type="project" value="GO_Central"/>
</dbReference>
<keyword evidence="12" id="KW-1185">Reference proteome</keyword>
<keyword evidence="7" id="KW-0406">Ion transport</keyword>
<evidence type="ECO:0000256" key="5">
    <source>
        <dbReference type="ARBA" id="ARBA00022837"/>
    </source>
</evidence>
<feature type="transmembrane region" description="Helical" evidence="10">
    <location>
        <begin position="130"/>
        <end position="151"/>
    </location>
</feature>
<dbReference type="GO" id="GO:0015271">
    <property type="term" value="F:outward rectifier potassium channel activity"/>
    <property type="evidence" value="ECO:0000318"/>
    <property type="project" value="GO_Central"/>
</dbReference>